<feature type="domain" description="SMP-30/Gluconolactonase/LRE-like region" evidence="2">
    <location>
        <begin position="18"/>
        <end position="261"/>
    </location>
</feature>
<evidence type="ECO:0000313" key="3">
    <source>
        <dbReference type="EMBL" id="MET3615225.1"/>
    </source>
</evidence>
<evidence type="ECO:0000256" key="1">
    <source>
        <dbReference type="ARBA" id="ARBA00008853"/>
    </source>
</evidence>
<accession>A0ABV2J378</accession>
<name>A0ABV2J378_9HYPH</name>
<dbReference type="InterPro" id="IPR005511">
    <property type="entry name" value="SMP-30"/>
</dbReference>
<dbReference type="PANTHER" id="PTHR10907">
    <property type="entry name" value="REGUCALCIN"/>
    <property type="match status" value="1"/>
</dbReference>
<gene>
    <name evidence="3" type="ORF">ABID16_003568</name>
</gene>
<keyword evidence="4" id="KW-1185">Reference proteome</keyword>
<reference evidence="3 4" key="1">
    <citation type="submission" date="2024-06" db="EMBL/GenBank/DDBJ databases">
        <title>Genomic Encyclopedia of Type Strains, Phase IV (KMG-IV): sequencing the most valuable type-strain genomes for metagenomic binning, comparative biology and taxonomic classification.</title>
        <authorList>
            <person name="Goeker M."/>
        </authorList>
    </citation>
    <scope>NUCLEOTIDE SEQUENCE [LARGE SCALE GENOMIC DNA]</scope>
    <source>
        <strain evidence="3 4">DSM 29780</strain>
    </source>
</reference>
<dbReference type="InterPro" id="IPR013658">
    <property type="entry name" value="SGL"/>
</dbReference>
<organism evidence="3 4">
    <name type="scientific">Rhizobium aquaticum</name>
    <dbReference type="NCBI Taxonomy" id="1549636"/>
    <lineage>
        <taxon>Bacteria</taxon>
        <taxon>Pseudomonadati</taxon>
        <taxon>Pseudomonadota</taxon>
        <taxon>Alphaproteobacteria</taxon>
        <taxon>Hyphomicrobiales</taxon>
        <taxon>Rhizobiaceae</taxon>
        <taxon>Rhizobium/Agrobacterium group</taxon>
        <taxon>Rhizobium</taxon>
    </lineage>
</organism>
<evidence type="ECO:0000313" key="4">
    <source>
        <dbReference type="Proteomes" id="UP001549047"/>
    </source>
</evidence>
<evidence type="ECO:0000259" key="2">
    <source>
        <dbReference type="Pfam" id="PF08450"/>
    </source>
</evidence>
<sequence length="297" mass="32148">MKTHDFKGHALDEHNLHLGEGPNYDRATDTATWFNIVDKELHELNLSTGAKTVHALPAMCSVLARIDDKRQALVSEHGIYIRNRETGATELVVEIEADKPNMRSNDGRVHQSGALWFGTMTKTGEGRTGAGSIYHVAGRKVTKLFSGISIPNSICFSPDGATAYFVDTMENIIKSVAVDPKTGLPAGEPRVFSDEREAGGAADGAVCDADGNVWSAHWDGGSVHQFDPSGRKLAIYKLPTPQTSCPAFIGQNADRLMVTSACEGMDAARLAAEPKAGFTFDLGIRVNGRFEPDFKWD</sequence>
<dbReference type="Proteomes" id="UP001549047">
    <property type="component" value="Unassembled WGS sequence"/>
</dbReference>
<comment type="similarity">
    <text evidence="1">Belongs to the SMP-30/CGR1 family.</text>
</comment>
<dbReference type="InterPro" id="IPR011042">
    <property type="entry name" value="6-blade_b-propeller_TolB-like"/>
</dbReference>
<dbReference type="PANTHER" id="PTHR10907:SF47">
    <property type="entry name" value="REGUCALCIN"/>
    <property type="match status" value="1"/>
</dbReference>
<dbReference type="PRINTS" id="PR01790">
    <property type="entry name" value="SMP30FAMILY"/>
</dbReference>
<dbReference type="RefSeq" id="WP_354557704.1">
    <property type="nucleotide sequence ID" value="NZ_JBEPMB010000006.1"/>
</dbReference>
<dbReference type="Pfam" id="PF08450">
    <property type="entry name" value="SGL"/>
    <property type="match status" value="1"/>
</dbReference>
<protein>
    <submittedName>
        <fullName evidence="3">Sugar lactone lactonase YvrE</fullName>
    </submittedName>
</protein>
<dbReference type="Gene3D" id="2.120.10.30">
    <property type="entry name" value="TolB, C-terminal domain"/>
    <property type="match status" value="1"/>
</dbReference>
<dbReference type="SUPFAM" id="SSF63829">
    <property type="entry name" value="Calcium-dependent phosphotriesterase"/>
    <property type="match status" value="1"/>
</dbReference>
<proteinExistence type="inferred from homology"/>
<comment type="caution">
    <text evidence="3">The sequence shown here is derived from an EMBL/GenBank/DDBJ whole genome shotgun (WGS) entry which is preliminary data.</text>
</comment>
<dbReference type="EMBL" id="JBEPMB010000006">
    <property type="protein sequence ID" value="MET3615225.1"/>
    <property type="molecule type" value="Genomic_DNA"/>
</dbReference>